<accession>A0A9E5JNN7</accession>
<evidence type="ECO:0000256" key="5">
    <source>
        <dbReference type="ARBA" id="ARBA00023002"/>
    </source>
</evidence>
<keyword evidence="9" id="KW-1185">Reference proteome</keyword>
<dbReference type="Gene3D" id="3.30.410.40">
    <property type="match status" value="1"/>
</dbReference>
<proteinExistence type="inferred from homology"/>
<feature type="binding site" evidence="6">
    <location>
        <position position="81"/>
    </location>
    <ligand>
        <name>FAD</name>
        <dbReference type="ChEBI" id="CHEBI:57692"/>
    </ligand>
</feature>
<comment type="similarity">
    <text evidence="2">Belongs to the GMC oxidoreductase family.</text>
</comment>
<dbReference type="InterPro" id="IPR003953">
    <property type="entry name" value="FAD-dep_OxRdtase_2_FAD-bd"/>
</dbReference>
<reference evidence="8 9" key="2">
    <citation type="submission" date="2020-03" db="EMBL/GenBank/DDBJ databases">
        <title>Chryseoglobus sp. isolated from a deep-sea seamount.</title>
        <authorList>
            <person name="Zhang D.-C."/>
        </authorList>
    </citation>
    <scope>NUCLEOTIDE SEQUENCE [LARGE SCALE GENOMIC DNA]</scope>
    <source>
        <strain evidence="8 9">KN1116</strain>
    </source>
</reference>
<organism evidence="8 9">
    <name type="scientific">Microcella pacifica</name>
    <dbReference type="NCBI Taxonomy" id="2591847"/>
    <lineage>
        <taxon>Bacteria</taxon>
        <taxon>Bacillati</taxon>
        <taxon>Actinomycetota</taxon>
        <taxon>Actinomycetes</taxon>
        <taxon>Micrococcales</taxon>
        <taxon>Microbacteriaceae</taxon>
        <taxon>Microcella</taxon>
    </lineage>
</organism>
<dbReference type="InterPro" id="IPR007867">
    <property type="entry name" value="GMC_OxRtase_C"/>
</dbReference>
<comment type="cofactor">
    <cofactor evidence="1 6">
        <name>FAD</name>
        <dbReference type="ChEBI" id="CHEBI:57692"/>
    </cofactor>
</comment>
<evidence type="ECO:0000256" key="2">
    <source>
        <dbReference type="ARBA" id="ARBA00010790"/>
    </source>
</evidence>
<evidence type="ECO:0000256" key="1">
    <source>
        <dbReference type="ARBA" id="ARBA00001974"/>
    </source>
</evidence>
<dbReference type="PIRSF" id="PIRSF000137">
    <property type="entry name" value="Alcohol_oxidase"/>
    <property type="match status" value="1"/>
</dbReference>
<keyword evidence="5" id="KW-0560">Oxidoreductase</keyword>
<name>A0A9E5JNN7_9MICO</name>
<dbReference type="Pfam" id="PF00890">
    <property type="entry name" value="FAD_binding_2"/>
    <property type="match status" value="1"/>
</dbReference>
<evidence type="ECO:0000259" key="7">
    <source>
        <dbReference type="PROSITE" id="PS00624"/>
    </source>
</evidence>
<dbReference type="PANTHER" id="PTHR11552">
    <property type="entry name" value="GLUCOSE-METHANOL-CHOLINE GMC OXIDOREDUCTASE"/>
    <property type="match status" value="1"/>
</dbReference>
<evidence type="ECO:0000256" key="4">
    <source>
        <dbReference type="ARBA" id="ARBA00022827"/>
    </source>
</evidence>
<dbReference type="EMBL" id="VIKT02000003">
    <property type="protein sequence ID" value="NHF62047.1"/>
    <property type="molecule type" value="Genomic_DNA"/>
</dbReference>
<evidence type="ECO:0000256" key="6">
    <source>
        <dbReference type="PIRSR" id="PIRSR000137-2"/>
    </source>
</evidence>
<dbReference type="PANTHER" id="PTHR11552:SF147">
    <property type="entry name" value="CHOLINE DEHYDROGENASE, MITOCHONDRIAL"/>
    <property type="match status" value="1"/>
</dbReference>
<keyword evidence="4 6" id="KW-0274">FAD</keyword>
<dbReference type="InterPro" id="IPR000172">
    <property type="entry name" value="GMC_OxRdtase_N"/>
</dbReference>
<dbReference type="Pfam" id="PF00732">
    <property type="entry name" value="GMC_oxred_N"/>
    <property type="match status" value="1"/>
</dbReference>
<dbReference type="AlphaFoldDB" id="A0A9E5JNN7"/>
<reference evidence="8 9" key="1">
    <citation type="submission" date="2019-06" db="EMBL/GenBank/DDBJ databases">
        <authorList>
            <person name="De-Chao Zhang Q."/>
        </authorList>
    </citation>
    <scope>NUCLEOTIDE SEQUENCE [LARGE SCALE GENOMIC DNA]</scope>
    <source>
        <strain evidence="8 9">KN1116</strain>
    </source>
</reference>
<gene>
    <name evidence="8" type="ORF">FK219_002135</name>
</gene>
<dbReference type="InterPro" id="IPR036188">
    <property type="entry name" value="FAD/NAD-bd_sf"/>
</dbReference>
<dbReference type="SUPFAM" id="SSF54373">
    <property type="entry name" value="FAD-linked reductases, C-terminal domain"/>
    <property type="match status" value="1"/>
</dbReference>
<keyword evidence="3" id="KW-0285">Flavoprotein</keyword>
<dbReference type="Gene3D" id="3.50.50.60">
    <property type="entry name" value="FAD/NAD(P)-binding domain"/>
    <property type="match status" value="1"/>
</dbReference>
<comment type="caution">
    <text evidence="8">The sequence shown here is derived from an EMBL/GenBank/DDBJ whole genome shotgun (WGS) entry which is preliminary data.</text>
</comment>
<dbReference type="SUPFAM" id="SSF51905">
    <property type="entry name" value="FAD/NAD(P)-binding domain"/>
    <property type="match status" value="1"/>
</dbReference>
<dbReference type="InterPro" id="IPR012132">
    <property type="entry name" value="GMC_OxRdtase"/>
</dbReference>
<feature type="domain" description="Glucose-methanol-choline oxidoreductase N-terminal" evidence="7">
    <location>
        <begin position="249"/>
        <end position="263"/>
    </location>
</feature>
<dbReference type="GO" id="GO:0016614">
    <property type="term" value="F:oxidoreductase activity, acting on CH-OH group of donors"/>
    <property type="evidence" value="ECO:0007669"/>
    <property type="project" value="InterPro"/>
</dbReference>
<dbReference type="Pfam" id="PF05199">
    <property type="entry name" value="GMC_oxred_C"/>
    <property type="match status" value="1"/>
</dbReference>
<dbReference type="PROSITE" id="PS00624">
    <property type="entry name" value="GMC_OXRED_2"/>
    <property type="match status" value="1"/>
</dbReference>
<dbReference type="Proteomes" id="UP000818266">
    <property type="component" value="Unassembled WGS sequence"/>
</dbReference>
<protein>
    <submittedName>
        <fullName evidence="8">FAD-dependent oxidoreductase</fullName>
    </submittedName>
</protein>
<evidence type="ECO:0000313" key="9">
    <source>
        <dbReference type="Proteomes" id="UP000818266"/>
    </source>
</evidence>
<sequence length="503" mass="52136">MTPRAPDVIVVGAGGSGAPLAARLAERGERVLLLEAGPVPAPHSTRDGSSLAAAVPGHPLAVSYRGTLTPGRDHTVVRGLVAGGSTAINGAYFRRPRSRDLDSWAAVAADHRWSASATLPLWAEIEGDREYGHRGSGPMPITRSSLDHPLSAALLTAGVELGLPFVPDQNASPDPPPGVGALPTNTRDGQRWSTARAWLEPPTSGLTIRGGCTVTRVLFNRGGQTTGVEIVVDDAVEAIRADRVVLCAGAIATPQLLVHSGVGPPGAVRAAGATVVRDLPVGAQLHDHPQLELRFRVPTEVLDHPTETTLGVVVHGSSRCDPGTSAEDVPGDVEVLSVLRPMGRLLDSDTGDTSLSVLVSALRTEQPGQLLLDSGGIPRLDFRYLRTPGDRARLRVAARLAAALLASEPLLQIGVRPEYPSLEGGLDDDALDDWMRGRLSTALHSCGTTPMGTDPSTSVVNGRGAVHGIEGLHIADLGILPTTPTSGPAASAVLVGLVIANAL</sequence>
<feature type="binding site" evidence="6">
    <location>
        <position position="214"/>
    </location>
    <ligand>
        <name>FAD</name>
        <dbReference type="ChEBI" id="CHEBI:57692"/>
    </ligand>
</feature>
<dbReference type="GO" id="GO:0050660">
    <property type="term" value="F:flavin adenine dinucleotide binding"/>
    <property type="evidence" value="ECO:0007669"/>
    <property type="project" value="InterPro"/>
</dbReference>
<evidence type="ECO:0000256" key="3">
    <source>
        <dbReference type="ARBA" id="ARBA00022630"/>
    </source>
</evidence>
<evidence type="ECO:0000313" key="8">
    <source>
        <dbReference type="EMBL" id="NHF62047.1"/>
    </source>
</evidence>